<evidence type="ECO:0000256" key="1">
    <source>
        <dbReference type="ARBA" id="ARBA00022729"/>
    </source>
</evidence>
<comment type="similarity">
    <text evidence="6">Belongs to the glycosyl hydrolase 74 family.</text>
</comment>
<name>A0A3D8LFE3_9BACT</name>
<dbReference type="InterPro" id="IPR015943">
    <property type="entry name" value="WD40/YVTN_repeat-like_dom_sf"/>
</dbReference>
<reference evidence="9" key="1">
    <citation type="submission" date="2018-08" db="EMBL/GenBank/DDBJ databases">
        <authorList>
            <person name="Liu Z.-W."/>
            <person name="Du Z.-J."/>
        </authorList>
    </citation>
    <scope>NUCLEOTIDE SEQUENCE [LARGE SCALE GENOMIC DNA]</scope>
    <source>
        <strain evidence="9">H4X</strain>
    </source>
</reference>
<comment type="caution">
    <text evidence="8">The sequence shown here is derived from an EMBL/GenBank/DDBJ whole genome shotgun (WGS) entry which is preliminary data.</text>
</comment>
<evidence type="ECO:0000256" key="7">
    <source>
        <dbReference type="SAM" id="SignalP"/>
    </source>
</evidence>
<keyword evidence="2" id="KW-0378">Hydrolase</keyword>
<evidence type="ECO:0000313" key="8">
    <source>
        <dbReference type="EMBL" id="RDV16159.1"/>
    </source>
</evidence>
<feature type="signal peptide" evidence="7">
    <location>
        <begin position="1"/>
        <end position="27"/>
    </location>
</feature>
<feature type="chain" id="PRO_5017710623" evidence="7">
    <location>
        <begin position="28"/>
        <end position="806"/>
    </location>
</feature>
<dbReference type="InterPro" id="IPR026444">
    <property type="entry name" value="Secre_tail"/>
</dbReference>
<dbReference type="Proteomes" id="UP000256708">
    <property type="component" value="Unassembled WGS sequence"/>
</dbReference>
<proteinExistence type="inferred from homology"/>
<dbReference type="NCBIfam" id="TIGR04183">
    <property type="entry name" value="Por_Secre_tail"/>
    <property type="match status" value="1"/>
</dbReference>
<dbReference type="PANTHER" id="PTHR43739:SF2">
    <property type="entry name" value="OLIGOXYLOGLUCAN-REDUCING END-SPECIFIC XYLOGLUCANASE-RELATED"/>
    <property type="match status" value="1"/>
</dbReference>
<keyword evidence="4" id="KW-0326">Glycosidase</keyword>
<protein>
    <submittedName>
        <fullName evidence="8">T9SS C-terminal target domain-containing protein</fullName>
    </submittedName>
</protein>
<dbReference type="InterPro" id="IPR052025">
    <property type="entry name" value="Xyloglucanase_GH74"/>
</dbReference>
<evidence type="ECO:0000313" key="9">
    <source>
        <dbReference type="Proteomes" id="UP000256708"/>
    </source>
</evidence>
<keyword evidence="5" id="KW-0624">Polysaccharide degradation</keyword>
<keyword evidence="9" id="KW-1185">Reference proteome</keyword>
<dbReference type="GO" id="GO:0010411">
    <property type="term" value="P:xyloglucan metabolic process"/>
    <property type="evidence" value="ECO:0007669"/>
    <property type="project" value="TreeGrafter"/>
</dbReference>
<evidence type="ECO:0000256" key="3">
    <source>
        <dbReference type="ARBA" id="ARBA00023277"/>
    </source>
</evidence>
<dbReference type="AlphaFoldDB" id="A0A3D8LFE3"/>
<dbReference type="SUPFAM" id="SSF110296">
    <property type="entry name" value="Oligoxyloglucan reducing end-specific cellobiohydrolase"/>
    <property type="match status" value="2"/>
</dbReference>
<dbReference type="EMBL" id="QRGR01000005">
    <property type="protein sequence ID" value="RDV16159.1"/>
    <property type="molecule type" value="Genomic_DNA"/>
</dbReference>
<dbReference type="GO" id="GO:0016798">
    <property type="term" value="F:hydrolase activity, acting on glycosyl bonds"/>
    <property type="evidence" value="ECO:0007669"/>
    <property type="project" value="UniProtKB-KW"/>
</dbReference>
<dbReference type="Gene3D" id="2.130.10.10">
    <property type="entry name" value="YVTN repeat-like/Quinoprotein amine dehydrogenase"/>
    <property type="match status" value="2"/>
</dbReference>
<sequence>MLNMKKRYFLTLLLSFVCIIMQQHAWAQALGEYTWKNVQIQGGGFVTGIIYNPSERNLVYARTDVGGAYRWSETNKNWIPLTDHLGRDEENYTGILSLATDPSDPNNVYLATGLYTQSWAGAGAILASADKGNTWTKTELPIKLGGNEDGRSAGERLMVDPNLGSVLYLGSSTDGLWKSTDSGGNWSKVNSFPVESSPIASGGISFVLFDEASGTTGELTPTIYVGVLQTGTNLYKSTDGGSTWQAIADTSINYMPHQAALAADGTLYITYSNGPGPNNVTAGAVWKLDAATGQWTNINPPAGQGGYAGLSLDPKQSGTLIVSTIGRWWPRDEVFYSSNGGANWTALLNEATFDHSLAPYAAASTPHWIGDVEIDPFHSDNAWFTTGYGVYNSNNLSAAESNSPAKWMFQNQGLEETVPLQLISPPSGAPLVSALGDIDGFRHENLEASPAAGRLSPTYGTNTSIDFAENKPAFMARTHYNADGRFGAYSTDGGGTWTAFASAPAGTTGGGTIAVSADGTTLVWAPAGASGVFYSRNNGGSWTGATGISKGGLKPVADRVNAKKFYVYDVEAGRVMLSTNGGTSFSAAATGLPTVPDWQLWAANLEAVFGVEGELWLTNPNGGLYRSTNSGGTFLRQFNVQEAVKVGFGKAAPGETYPAVYIAGNVNDESGFFRSDDAGATWVRVNDEQHQFGGVNDITGDPRVFGRVYVATSGRGIVYGDIPGIVNGIEDEQKISFTYFPNPFSTTLQLEADAPFTYTIVNMLGVQVAKGQCSGKCAIGANLEAGIYILTVKQREKVQSVKILKY</sequence>
<keyword evidence="1 7" id="KW-0732">Signal</keyword>
<keyword evidence="3" id="KW-0119">Carbohydrate metabolism</keyword>
<dbReference type="GO" id="GO:0000272">
    <property type="term" value="P:polysaccharide catabolic process"/>
    <property type="evidence" value="ECO:0007669"/>
    <property type="project" value="UniProtKB-KW"/>
</dbReference>
<gene>
    <name evidence="8" type="ORF">DXT99_05680</name>
</gene>
<evidence type="ECO:0000256" key="6">
    <source>
        <dbReference type="ARBA" id="ARBA00037986"/>
    </source>
</evidence>
<evidence type="ECO:0000256" key="5">
    <source>
        <dbReference type="ARBA" id="ARBA00023326"/>
    </source>
</evidence>
<dbReference type="OrthoDB" id="610388at2"/>
<dbReference type="PANTHER" id="PTHR43739">
    <property type="entry name" value="XYLOGLUCANASE (EUROFUNG)"/>
    <property type="match status" value="1"/>
</dbReference>
<accession>A0A3D8LFE3</accession>
<evidence type="ECO:0000256" key="2">
    <source>
        <dbReference type="ARBA" id="ARBA00022801"/>
    </source>
</evidence>
<organism evidence="8 9">
    <name type="scientific">Pontibacter diazotrophicus</name>
    <dbReference type="NCBI Taxonomy" id="1400979"/>
    <lineage>
        <taxon>Bacteria</taxon>
        <taxon>Pseudomonadati</taxon>
        <taxon>Bacteroidota</taxon>
        <taxon>Cytophagia</taxon>
        <taxon>Cytophagales</taxon>
        <taxon>Hymenobacteraceae</taxon>
        <taxon>Pontibacter</taxon>
    </lineage>
</organism>
<evidence type="ECO:0000256" key="4">
    <source>
        <dbReference type="ARBA" id="ARBA00023295"/>
    </source>
</evidence>
<dbReference type="CDD" id="cd15482">
    <property type="entry name" value="Sialidase_non-viral"/>
    <property type="match status" value="2"/>
</dbReference>